<gene>
    <name evidence="2" type="ORF">GGR27_002616</name>
</gene>
<protein>
    <recommendedName>
        <fullName evidence="1">MoxR-vWA-beta-propeller ternary system domain-containing protein</fullName>
    </recommendedName>
</protein>
<feature type="domain" description="MoxR-vWA-beta-propeller ternary system" evidence="1">
    <location>
        <begin position="16"/>
        <end position="236"/>
    </location>
</feature>
<comment type="caution">
    <text evidence="2">The sequence shown here is derived from an EMBL/GenBank/DDBJ whole genome shotgun (WGS) entry which is preliminary data.</text>
</comment>
<sequence length="242" mass="27583">MADHAGDHVEYWVAAPARYVQSLYALRKWPGLKMATADGLIWLRGFSREGVESVNVVSIPLLKRYYLLETRLYPLGKSLPALVEPSLLWTDPQRGLKITLPEENFNYFGVARAHRLSLVPSEIQRAVTATVVSLPTLGEYLYDAPRVRLAPLRWTVLEGERALLIGTPLLPIRGQDYYIRACFLIPAGWALRFASMANSYQEALGDGHEYWYILNEKGERYKLRRSDFNHLSKGSFVNTKQL</sequence>
<dbReference type="InterPro" id="IPR045552">
    <property type="entry name" value="bpX2"/>
</dbReference>
<keyword evidence="3" id="KW-1185">Reference proteome</keyword>
<dbReference type="EMBL" id="JAATJH010000004">
    <property type="protein sequence ID" value="NJC27103.1"/>
    <property type="molecule type" value="Genomic_DNA"/>
</dbReference>
<name>A0ABX0XDX5_9BACT</name>
<reference evidence="2 3" key="1">
    <citation type="submission" date="2020-03" db="EMBL/GenBank/DDBJ databases">
        <title>Genomic Encyclopedia of Type Strains, Phase IV (KMG-IV): sequencing the most valuable type-strain genomes for metagenomic binning, comparative biology and taxonomic classification.</title>
        <authorList>
            <person name="Goeker M."/>
        </authorList>
    </citation>
    <scope>NUCLEOTIDE SEQUENCE [LARGE SCALE GENOMIC DNA]</scope>
    <source>
        <strain evidence="2 3">DSM 105096</strain>
    </source>
</reference>
<accession>A0ABX0XDX5</accession>
<evidence type="ECO:0000313" key="2">
    <source>
        <dbReference type="EMBL" id="NJC27103.1"/>
    </source>
</evidence>
<dbReference type="RefSeq" id="WP_168037906.1">
    <property type="nucleotide sequence ID" value="NZ_JAATJH010000004.1"/>
</dbReference>
<organism evidence="2 3">
    <name type="scientific">Neolewinella antarctica</name>
    <dbReference type="NCBI Taxonomy" id="442734"/>
    <lineage>
        <taxon>Bacteria</taxon>
        <taxon>Pseudomonadati</taxon>
        <taxon>Bacteroidota</taxon>
        <taxon>Saprospiria</taxon>
        <taxon>Saprospirales</taxon>
        <taxon>Lewinellaceae</taxon>
        <taxon>Neolewinella</taxon>
    </lineage>
</organism>
<evidence type="ECO:0000313" key="3">
    <source>
        <dbReference type="Proteomes" id="UP000770785"/>
    </source>
</evidence>
<evidence type="ECO:0000259" key="1">
    <source>
        <dbReference type="Pfam" id="PF19918"/>
    </source>
</evidence>
<dbReference type="Proteomes" id="UP000770785">
    <property type="component" value="Unassembled WGS sequence"/>
</dbReference>
<proteinExistence type="predicted"/>
<dbReference type="Pfam" id="PF19918">
    <property type="entry name" value="bpX2"/>
    <property type="match status" value="1"/>
</dbReference>